<reference evidence="1" key="1">
    <citation type="submission" date="2019-08" db="EMBL/GenBank/DDBJ databases">
        <authorList>
            <person name="Kucharzyk K."/>
            <person name="Murdoch R.W."/>
            <person name="Higgins S."/>
            <person name="Loffler F."/>
        </authorList>
    </citation>
    <scope>NUCLEOTIDE SEQUENCE</scope>
</reference>
<name>A0A645BDT0_9ZZZZ</name>
<comment type="caution">
    <text evidence="1">The sequence shown here is derived from an EMBL/GenBank/DDBJ whole genome shotgun (WGS) entry which is preliminary data.</text>
</comment>
<accession>A0A645BDT0</accession>
<sequence>MHFRRHQGIFLSGGETPQLFPIDAECVRGRVLKLPRIRHRLIVGRSKSDISGRLGFVLIAHDAPGHEFQQSMQPLGIFIHIQHEILHPPQFPEIVRDIRGPVAAGRPAHKIHRNDIPDKLPHPRQFFCCRRFVDKVARSPHFCNILKVFDRIIAFVGAFHPFPAVFGVMHRGFDAPARAAGFIYAPDRIPRFKNIIILEGGPEQFSLEKSLQFPTYFIAGFESGLRHFIPRIGPDVDQRISQHEAVLVFPIRALPVFRRRIGEFRIPQGKFTDHIPVFGIHILLSP</sequence>
<organism evidence="1">
    <name type="scientific">bioreactor metagenome</name>
    <dbReference type="NCBI Taxonomy" id="1076179"/>
    <lineage>
        <taxon>unclassified sequences</taxon>
        <taxon>metagenomes</taxon>
        <taxon>ecological metagenomes</taxon>
    </lineage>
</organism>
<proteinExistence type="predicted"/>
<protein>
    <submittedName>
        <fullName evidence="1">Uncharacterized protein</fullName>
    </submittedName>
</protein>
<dbReference type="AlphaFoldDB" id="A0A645BDT0"/>
<evidence type="ECO:0000313" key="1">
    <source>
        <dbReference type="EMBL" id="MPM63208.1"/>
    </source>
</evidence>
<gene>
    <name evidence="1" type="ORF">SDC9_110088</name>
</gene>
<dbReference type="EMBL" id="VSSQ01019279">
    <property type="protein sequence ID" value="MPM63208.1"/>
    <property type="molecule type" value="Genomic_DNA"/>
</dbReference>